<proteinExistence type="predicted"/>
<comment type="caution">
    <text evidence="2">The sequence shown here is derived from an EMBL/GenBank/DDBJ whole genome shotgun (WGS) entry which is preliminary data.</text>
</comment>
<dbReference type="InterPro" id="IPR047784">
    <property type="entry name" value="TrgA"/>
</dbReference>
<dbReference type="AlphaFoldDB" id="A0A438AJ74"/>
<dbReference type="EMBL" id="RQXX01000002">
    <property type="protein sequence ID" value="RVV98657.1"/>
    <property type="molecule type" value="Genomic_DNA"/>
</dbReference>
<evidence type="ECO:0000313" key="3">
    <source>
        <dbReference type="Proteomes" id="UP000285908"/>
    </source>
</evidence>
<feature type="transmembrane region" description="Helical" evidence="1">
    <location>
        <begin position="6"/>
        <end position="25"/>
    </location>
</feature>
<sequence length="147" mass="15929">MYPTAAKLIAAILFGALSWWLSDLVRPFLPQEGSLEWLAPVNAVIGMVMGWRVLGSRAGRGYGAAIGYGWTALAVTLFWVLLVWSGREMLERSMRLYYDGPMDAIEQMIALFVEYGAHAANTSTAVSALFGAGFCGLVTEFAARNAA</sequence>
<keyword evidence="1" id="KW-0812">Transmembrane</keyword>
<keyword evidence="1" id="KW-1133">Transmembrane helix</keyword>
<keyword evidence="3" id="KW-1185">Reference proteome</keyword>
<dbReference type="NCBIfam" id="NF033773">
    <property type="entry name" value="tellur_TrgA"/>
    <property type="match status" value="1"/>
</dbReference>
<dbReference type="OrthoDB" id="7869508at2"/>
<protein>
    <submittedName>
        <fullName evidence="2">Tellurium resistance protein</fullName>
    </submittedName>
</protein>
<dbReference type="RefSeq" id="WP_127905888.1">
    <property type="nucleotide sequence ID" value="NZ_RQXX01000002.1"/>
</dbReference>
<evidence type="ECO:0000256" key="1">
    <source>
        <dbReference type="SAM" id="Phobius"/>
    </source>
</evidence>
<name>A0A438AJ74_9RHOB</name>
<gene>
    <name evidence="2" type="ORF">EKE94_07025</name>
</gene>
<keyword evidence="1" id="KW-0472">Membrane</keyword>
<feature type="transmembrane region" description="Helical" evidence="1">
    <location>
        <begin position="37"/>
        <end position="54"/>
    </location>
</feature>
<accession>A0A438AJ74</accession>
<dbReference type="Proteomes" id="UP000285908">
    <property type="component" value="Unassembled WGS sequence"/>
</dbReference>
<organism evidence="2 3">
    <name type="scientific">Mesobaculum littorinae</name>
    <dbReference type="NCBI Taxonomy" id="2486419"/>
    <lineage>
        <taxon>Bacteria</taxon>
        <taxon>Pseudomonadati</taxon>
        <taxon>Pseudomonadota</taxon>
        <taxon>Alphaproteobacteria</taxon>
        <taxon>Rhodobacterales</taxon>
        <taxon>Roseobacteraceae</taxon>
        <taxon>Mesobaculum</taxon>
    </lineage>
</organism>
<evidence type="ECO:0000313" key="2">
    <source>
        <dbReference type="EMBL" id="RVV98657.1"/>
    </source>
</evidence>
<feature type="transmembrane region" description="Helical" evidence="1">
    <location>
        <begin position="66"/>
        <end position="85"/>
    </location>
</feature>
<reference evidence="2 3" key="1">
    <citation type="submission" date="2018-11" db="EMBL/GenBank/DDBJ databases">
        <title>Mesobaculum littorinae gen. nov., sp. nov., isolated from Littorina scabra that represents a novel genus of the order Rhodobacteraceae.</title>
        <authorList>
            <person name="Li F."/>
        </authorList>
    </citation>
    <scope>NUCLEOTIDE SEQUENCE [LARGE SCALE GENOMIC DNA]</scope>
    <source>
        <strain evidence="2 3">M0103</strain>
    </source>
</reference>